<dbReference type="SUPFAM" id="SSF88723">
    <property type="entry name" value="PIN domain-like"/>
    <property type="match status" value="1"/>
</dbReference>
<evidence type="ECO:0000256" key="5">
    <source>
        <dbReference type="HAMAP-Rule" id="MF_00265"/>
    </source>
</evidence>
<dbReference type="HAMAP" id="MF_00265">
    <property type="entry name" value="VapC_Nob1"/>
    <property type="match status" value="1"/>
</dbReference>
<keyword evidence="3 5" id="KW-0479">Metal-binding</keyword>
<evidence type="ECO:0000256" key="3">
    <source>
        <dbReference type="ARBA" id="ARBA00022723"/>
    </source>
</evidence>
<keyword evidence="5" id="KW-0800">Toxin</keyword>
<gene>
    <name evidence="5" type="primary">vapC</name>
    <name evidence="7" type="ORF">F4X14_13345</name>
</gene>
<dbReference type="PANTHER" id="PTHR39664:SF2">
    <property type="entry name" value="NUCLEIC ACID-BINDING PROTEIN, CONTAINING PIN DOMAIN-RELATED"/>
    <property type="match status" value="1"/>
</dbReference>
<dbReference type="GO" id="GO:0000287">
    <property type="term" value="F:magnesium ion binding"/>
    <property type="evidence" value="ECO:0007669"/>
    <property type="project" value="UniProtKB-UniRule"/>
</dbReference>
<protein>
    <recommendedName>
        <fullName evidence="5">Ribonuclease VapC</fullName>
        <shortName evidence="5">RNase VapC</shortName>
        <ecNumber evidence="5">3.1.-.-</ecNumber>
    </recommendedName>
    <alternativeName>
        <fullName evidence="5">Toxin VapC</fullName>
    </alternativeName>
</protein>
<comment type="cofactor">
    <cofactor evidence="5">
        <name>Mg(2+)</name>
        <dbReference type="ChEBI" id="CHEBI:18420"/>
    </cofactor>
</comment>
<evidence type="ECO:0000256" key="2">
    <source>
        <dbReference type="ARBA" id="ARBA00022722"/>
    </source>
</evidence>
<comment type="similarity">
    <text evidence="5">Belongs to the PINc/VapC protein family.</text>
</comment>
<proteinExistence type="inferred from homology"/>
<keyword evidence="4 5" id="KW-0378">Hydrolase</keyword>
<sequence>MTNYLLDTNVLIRFLRDDHEEHSPAAQGLFLEALSGECLLILTDIAVAEAVWVLLSVYKIDRRQIAEELQNIVKSPGVRCVNRNQMLDALDRFALTRFDFLDCYLAAMAAASGDHVATFDNDFVRFKDVLRWDHGV</sequence>
<name>A0A6B1D8U6_9CHLR</name>
<dbReference type="InterPro" id="IPR029060">
    <property type="entry name" value="PIN-like_dom_sf"/>
</dbReference>
<keyword evidence="5" id="KW-0460">Magnesium</keyword>
<dbReference type="GO" id="GO:0016787">
    <property type="term" value="F:hydrolase activity"/>
    <property type="evidence" value="ECO:0007669"/>
    <property type="project" value="UniProtKB-KW"/>
</dbReference>
<organism evidence="7">
    <name type="scientific">Caldilineaceae bacterium SB0661_bin_32</name>
    <dbReference type="NCBI Taxonomy" id="2605255"/>
    <lineage>
        <taxon>Bacteria</taxon>
        <taxon>Bacillati</taxon>
        <taxon>Chloroflexota</taxon>
        <taxon>Caldilineae</taxon>
        <taxon>Caldilineales</taxon>
        <taxon>Caldilineaceae</taxon>
    </lineage>
</organism>
<evidence type="ECO:0000313" key="7">
    <source>
        <dbReference type="EMBL" id="MYC95939.1"/>
    </source>
</evidence>
<feature type="binding site" evidence="5">
    <location>
        <position position="102"/>
    </location>
    <ligand>
        <name>Mg(2+)</name>
        <dbReference type="ChEBI" id="CHEBI:18420"/>
    </ligand>
</feature>
<keyword evidence="2 5" id="KW-0540">Nuclease</keyword>
<dbReference type="GO" id="GO:0004540">
    <property type="term" value="F:RNA nuclease activity"/>
    <property type="evidence" value="ECO:0007669"/>
    <property type="project" value="InterPro"/>
</dbReference>
<dbReference type="PANTHER" id="PTHR39664">
    <property type="match status" value="1"/>
</dbReference>
<evidence type="ECO:0000256" key="1">
    <source>
        <dbReference type="ARBA" id="ARBA00022649"/>
    </source>
</evidence>
<dbReference type="Pfam" id="PF01850">
    <property type="entry name" value="PIN"/>
    <property type="match status" value="1"/>
</dbReference>
<dbReference type="InterPro" id="IPR022907">
    <property type="entry name" value="VapC_family"/>
</dbReference>
<dbReference type="AlphaFoldDB" id="A0A6B1D8U6"/>
<feature type="domain" description="PIN" evidence="6">
    <location>
        <begin position="4"/>
        <end position="127"/>
    </location>
</feature>
<accession>A0A6B1D8U6</accession>
<dbReference type="Gene3D" id="3.40.50.1010">
    <property type="entry name" value="5'-nuclease"/>
    <property type="match status" value="1"/>
</dbReference>
<dbReference type="InterPro" id="IPR002716">
    <property type="entry name" value="PIN_dom"/>
</dbReference>
<comment type="function">
    <text evidence="5">Toxic component of a toxin-antitoxin (TA) system. An RNase.</text>
</comment>
<reference evidence="7" key="1">
    <citation type="submission" date="2019-09" db="EMBL/GenBank/DDBJ databases">
        <title>Characterisation of the sponge microbiome using genome-centric metagenomics.</title>
        <authorList>
            <person name="Engelberts J.P."/>
            <person name="Robbins S.J."/>
            <person name="De Goeij J.M."/>
            <person name="Aranda M."/>
            <person name="Bell S.C."/>
            <person name="Webster N.S."/>
        </authorList>
    </citation>
    <scope>NUCLEOTIDE SEQUENCE</scope>
    <source>
        <strain evidence="7">SB0661_bin_32</strain>
    </source>
</reference>
<comment type="caution">
    <text evidence="7">The sequence shown here is derived from an EMBL/GenBank/DDBJ whole genome shotgun (WGS) entry which is preliminary data.</text>
</comment>
<dbReference type="EMBL" id="VXMH01000071">
    <property type="protein sequence ID" value="MYC95939.1"/>
    <property type="molecule type" value="Genomic_DNA"/>
</dbReference>
<dbReference type="GO" id="GO:0090729">
    <property type="term" value="F:toxin activity"/>
    <property type="evidence" value="ECO:0007669"/>
    <property type="project" value="UniProtKB-KW"/>
</dbReference>
<evidence type="ECO:0000259" key="6">
    <source>
        <dbReference type="Pfam" id="PF01850"/>
    </source>
</evidence>
<feature type="binding site" evidence="5">
    <location>
        <position position="7"/>
    </location>
    <ligand>
        <name>Mg(2+)</name>
        <dbReference type="ChEBI" id="CHEBI:18420"/>
    </ligand>
</feature>
<dbReference type="EC" id="3.1.-.-" evidence="5"/>
<keyword evidence="1 5" id="KW-1277">Toxin-antitoxin system</keyword>
<evidence type="ECO:0000256" key="4">
    <source>
        <dbReference type="ARBA" id="ARBA00022801"/>
    </source>
</evidence>